<protein>
    <recommendedName>
        <fullName evidence="2">Sulfatase N-terminal domain-containing protein</fullName>
    </recommendedName>
</protein>
<dbReference type="Gene3D" id="3.40.720.10">
    <property type="entry name" value="Alkaline Phosphatase, subunit A"/>
    <property type="match status" value="1"/>
</dbReference>
<dbReference type="InterPro" id="IPR050738">
    <property type="entry name" value="Sulfatase"/>
</dbReference>
<dbReference type="PANTHER" id="PTHR42693:SF33">
    <property type="entry name" value="ARYLSULFATASE"/>
    <property type="match status" value="1"/>
</dbReference>
<dbReference type="InterPro" id="IPR000917">
    <property type="entry name" value="Sulfatase_N"/>
</dbReference>
<reference evidence="3" key="1">
    <citation type="submission" date="2018-05" db="EMBL/GenBank/DDBJ databases">
        <authorList>
            <person name="Lanie J.A."/>
            <person name="Ng W.-L."/>
            <person name="Kazmierczak K.M."/>
            <person name="Andrzejewski T.M."/>
            <person name="Davidsen T.M."/>
            <person name="Wayne K.J."/>
            <person name="Tettelin H."/>
            <person name="Glass J.I."/>
            <person name="Rusch D."/>
            <person name="Podicherti R."/>
            <person name="Tsui H.-C.T."/>
            <person name="Winkler M.E."/>
        </authorList>
    </citation>
    <scope>NUCLEOTIDE SEQUENCE</scope>
</reference>
<dbReference type="InterPro" id="IPR017850">
    <property type="entry name" value="Alkaline_phosphatase_core_sf"/>
</dbReference>
<evidence type="ECO:0000313" key="3">
    <source>
        <dbReference type="EMBL" id="SVE16443.1"/>
    </source>
</evidence>
<gene>
    <name evidence="3" type="ORF">METZ01_LOCUS469297</name>
</gene>
<organism evidence="3">
    <name type="scientific">marine metagenome</name>
    <dbReference type="NCBI Taxonomy" id="408172"/>
    <lineage>
        <taxon>unclassified sequences</taxon>
        <taxon>metagenomes</taxon>
        <taxon>ecological metagenomes</taxon>
    </lineage>
</organism>
<name>A0A383B9F4_9ZZZZ</name>
<dbReference type="SUPFAM" id="SSF53649">
    <property type="entry name" value="Alkaline phosphatase-like"/>
    <property type="match status" value="1"/>
</dbReference>
<accession>A0A383B9F4</accession>
<dbReference type="AlphaFoldDB" id="A0A383B9F4"/>
<dbReference type="EMBL" id="UINC01198474">
    <property type="protein sequence ID" value="SVE16443.1"/>
    <property type="molecule type" value="Genomic_DNA"/>
</dbReference>
<dbReference type="GO" id="GO:0004065">
    <property type="term" value="F:arylsulfatase activity"/>
    <property type="evidence" value="ECO:0007669"/>
    <property type="project" value="TreeGrafter"/>
</dbReference>
<feature type="domain" description="Sulfatase N-terminal" evidence="2">
    <location>
        <begin position="2"/>
        <end position="183"/>
    </location>
</feature>
<evidence type="ECO:0000256" key="1">
    <source>
        <dbReference type="ARBA" id="ARBA00008779"/>
    </source>
</evidence>
<feature type="non-terminal residue" evidence="3">
    <location>
        <position position="194"/>
    </location>
</feature>
<dbReference type="Pfam" id="PF00884">
    <property type="entry name" value="Sulfatase"/>
    <property type="match status" value="1"/>
</dbReference>
<comment type="similarity">
    <text evidence="1">Belongs to the sulfatase family.</text>
</comment>
<proteinExistence type="inferred from homology"/>
<sequence>MNLLFLLTDNQRADLLGCAGNEFIRTPNIDRLAAQGTRFANAFATTPICAASRASYLTGFYERRHRFTFLTPPLRQTFTDNSYPTLLKSAGYRTGFIGKFGVAQNGIEPSLEDTDALRKMFDHFDNYEHWTDDGYEIPQPDGTIRHLTDITTDKVIDFLDQHIEIAPDQPFCLSVSFNAPHAQDGDQRHYIYPE</sequence>
<evidence type="ECO:0000259" key="2">
    <source>
        <dbReference type="Pfam" id="PF00884"/>
    </source>
</evidence>
<dbReference type="PANTHER" id="PTHR42693">
    <property type="entry name" value="ARYLSULFATASE FAMILY MEMBER"/>
    <property type="match status" value="1"/>
</dbReference>